<gene>
    <name evidence="2" type="ORF">E4Z66_00365</name>
</gene>
<keyword evidence="3" id="KW-1185">Reference proteome</keyword>
<dbReference type="OrthoDB" id="9810376at2"/>
<evidence type="ECO:0000313" key="3">
    <source>
        <dbReference type="Proteomes" id="UP000306602"/>
    </source>
</evidence>
<name>A0A4S4NIM7_9RHOB</name>
<dbReference type="InterPro" id="IPR019225">
    <property type="entry name" value="DUF2155"/>
</dbReference>
<accession>A0A4S4NIM7</accession>
<dbReference type="AlphaFoldDB" id="A0A4S4NIM7"/>
<evidence type="ECO:0000313" key="2">
    <source>
        <dbReference type="EMBL" id="THH38068.1"/>
    </source>
</evidence>
<proteinExistence type="predicted"/>
<reference evidence="2 3" key="1">
    <citation type="submission" date="2019-04" db="EMBL/GenBank/DDBJ databases">
        <title>Shimia ponticola sp. nov., isolated from seawater.</title>
        <authorList>
            <person name="Kim Y.-O."/>
            <person name="Yoon J.-H."/>
        </authorList>
    </citation>
    <scope>NUCLEOTIDE SEQUENCE [LARGE SCALE GENOMIC DNA]</scope>
    <source>
        <strain evidence="2 3">MYP11</strain>
    </source>
</reference>
<feature type="chain" id="PRO_5020760000" evidence="1">
    <location>
        <begin position="22"/>
        <end position="120"/>
    </location>
</feature>
<dbReference type="Proteomes" id="UP000306602">
    <property type="component" value="Unassembled WGS sequence"/>
</dbReference>
<organism evidence="2 3">
    <name type="scientific">Aliishimia ponticola</name>
    <dbReference type="NCBI Taxonomy" id="2499833"/>
    <lineage>
        <taxon>Bacteria</taxon>
        <taxon>Pseudomonadati</taxon>
        <taxon>Pseudomonadota</taxon>
        <taxon>Alphaproteobacteria</taxon>
        <taxon>Rhodobacterales</taxon>
        <taxon>Paracoccaceae</taxon>
        <taxon>Aliishimia</taxon>
    </lineage>
</organism>
<dbReference type="Pfam" id="PF09923">
    <property type="entry name" value="DUF2155"/>
    <property type="match status" value="1"/>
</dbReference>
<feature type="signal peptide" evidence="1">
    <location>
        <begin position="1"/>
        <end position="21"/>
    </location>
</feature>
<evidence type="ECO:0000256" key="1">
    <source>
        <dbReference type="SAM" id="SignalP"/>
    </source>
</evidence>
<sequence length="120" mass="12752">MIRLLVSLSLIVGASALSAQARTAVAPGAVLRVLDKVSGSTADFELRNGTAARVGRLDIAVSECRYPEGNRSGDAYVGIEIRETGRDEPVFEGWMIASAPALSALDHARYDIWVIGCMTS</sequence>
<keyword evidence="1" id="KW-0732">Signal</keyword>
<dbReference type="RefSeq" id="WP_136460960.1">
    <property type="nucleotide sequence ID" value="NZ_SRKY01000001.1"/>
</dbReference>
<dbReference type="EMBL" id="SRKY01000001">
    <property type="protein sequence ID" value="THH38068.1"/>
    <property type="molecule type" value="Genomic_DNA"/>
</dbReference>
<comment type="caution">
    <text evidence="2">The sequence shown here is derived from an EMBL/GenBank/DDBJ whole genome shotgun (WGS) entry which is preliminary data.</text>
</comment>
<protein>
    <submittedName>
        <fullName evidence="2">DUF2155 domain-containing protein</fullName>
    </submittedName>
</protein>